<keyword evidence="1" id="KW-1133">Transmembrane helix</keyword>
<proteinExistence type="predicted"/>
<dbReference type="AlphaFoldDB" id="A2FQ93"/>
<dbReference type="RefSeq" id="XP_001305858.1">
    <property type="nucleotide sequence ID" value="XM_001305857.1"/>
</dbReference>
<accession>A2FQ93</accession>
<feature type="transmembrane region" description="Helical" evidence="1">
    <location>
        <begin position="368"/>
        <end position="389"/>
    </location>
</feature>
<keyword evidence="3" id="KW-1185">Reference proteome</keyword>
<feature type="transmembrane region" description="Helical" evidence="1">
    <location>
        <begin position="395"/>
        <end position="412"/>
    </location>
</feature>
<dbReference type="OrthoDB" id="10576459at2759"/>
<reference evidence="2" key="1">
    <citation type="submission" date="2006-10" db="EMBL/GenBank/DDBJ databases">
        <authorList>
            <person name="Amadeo P."/>
            <person name="Zhao Q."/>
            <person name="Wortman J."/>
            <person name="Fraser-Liggett C."/>
            <person name="Carlton J."/>
        </authorList>
    </citation>
    <scope>NUCLEOTIDE SEQUENCE</scope>
    <source>
        <strain evidence="2">G3</strain>
    </source>
</reference>
<feature type="transmembrane region" description="Helical" evidence="1">
    <location>
        <begin position="6"/>
        <end position="22"/>
    </location>
</feature>
<dbReference type="InParanoid" id="A2FQ93"/>
<protein>
    <submittedName>
        <fullName evidence="2">Uncharacterized protein</fullName>
    </submittedName>
</protein>
<dbReference type="KEGG" id="tva:4750643"/>
<feature type="transmembrane region" description="Helical" evidence="1">
    <location>
        <begin position="301"/>
        <end position="323"/>
    </location>
</feature>
<feature type="transmembrane region" description="Helical" evidence="1">
    <location>
        <begin position="221"/>
        <end position="240"/>
    </location>
</feature>
<name>A2FQ93_TRIV3</name>
<reference evidence="2" key="2">
    <citation type="journal article" date="2007" name="Science">
        <title>Draft genome sequence of the sexually transmitted pathogen Trichomonas vaginalis.</title>
        <authorList>
            <person name="Carlton J.M."/>
            <person name="Hirt R.P."/>
            <person name="Silva J.C."/>
            <person name="Delcher A.L."/>
            <person name="Schatz M."/>
            <person name="Zhao Q."/>
            <person name="Wortman J.R."/>
            <person name="Bidwell S.L."/>
            <person name="Alsmark U.C.M."/>
            <person name="Besteiro S."/>
            <person name="Sicheritz-Ponten T."/>
            <person name="Noel C.J."/>
            <person name="Dacks J.B."/>
            <person name="Foster P.G."/>
            <person name="Simillion C."/>
            <person name="Van de Peer Y."/>
            <person name="Miranda-Saavedra D."/>
            <person name="Barton G.J."/>
            <person name="Westrop G.D."/>
            <person name="Mueller S."/>
            <person name="Dessi D."/>
            <person name="Fiori P.L."/>
            <person name="Ren Q."/>
            <person name="Paulsen I."/>
            <person name="Zhang H."/>
            <person name="Bastida-Corcuera F.D."/>
            <person name="Simoes-Barbosa A."/>
            <person name="Brown M.T."/>
            <person name="Hayes R.D."/>
            <person name="Mukherjee M."/>
            <person name="Okumura C.Y."/>
            <person name="Schneider R."/>
            <person name="Smith A.J."/>
            <person name="Vanacova S."/>
            <person name="Villalvazo M."/>
            <person name="Haas B.J."/>
            <person name="Pertea M."/>
            <person name="Feldblyum T.V."/>
            <person name="Utterback T.R."/>
            <person name="Shu C.L."/>
            <person name="Osoegawa K."/>
            <person name="de Jong P.J."/>
            <person name="Hrdy I."/>
            <person name="Horvathova L."/>
            <person name="Zubacova Z."/>
            <person name="Dolezal P."/>
            <person name="Malik S.B."/>
            <person name="Logsdon J.M. Jr."/>
            <person name="Henze K."/>
            <person name="Gupta A."/>
            <person name="Wang C.C."/>
            <person name="Dunne R.L."/>
            <person name="Upcroft J.A."/>
            <person name="Upcroft P."/>
            <person name="White O."/>
            <person name="Salzberg S.L."/>
            <person name="Tang P."/>
            <person name="Chiu C.-H."/>
            <person name="Lee Y.-S."/>
            <person name="Embley T.M."/>
            <person name="Coombs G.H."/>
            <person name="Mottram J.C."/>
            <person name="Tachezy J."/>
            <person name="Fraser-Liggett C.M."/>
            <person name="Johnson P.J."/>
        </authorList>
    </citation>
    <scope>NUCLEOTIDE SEQUENCE [LARGE SCALE GENOMIC DNA]</scope>
    <source>
        <strain evidence="2">G3</strain>
    </source>
</reference>
<feature type="transmembrane region" description="Helical" evidence="1">
    <location>
        <begin position="194"/>
        <end position="214"/>
    </location>
</feature>
<feature type="transmembrane region" description="Helical" evidence="1">
    <location>
        <begin position="275"/>
        <end position="294"/>
    </location>
</feature>
<organism evidence="2 3">
    <name type="scientific">Trichomonas vaginalis (strain ATCC PRA-98 / G3)</name>
    <dbReference type="NCBI Taxonomy" id="412133"/>
    <lineage>
        <taxon>Eukaryota</taxon>
        <taxon>Metamonada</taxon>
        <taxon>Parabasalia</taxon>
        <taxon>Trichomonadida</taxon>
        <taxon>Trichomonadidae</taxon>
        <taxon>Trichomonas</taxon>
    </lineage>
</organism>
<feature type="transmembrane region" description="Helical" evidence="1">
    <location>
        <begin position="329"/>
        <end position="347"/>
    </location>
</feature>
<sequence length="601" mass="67675">MVLWIAFLASTVAMGSMIILYIRKYTWALFLHLCIGWLIGASLTSAIMLVTTVVLPMNIFHVVIIIGIQMAIAVFLFIVLSKDKIQRPSKLPFTVRFEVAPSFYVVLIIIGIITIWYNHRIFDQFPSLVPIEGSGPLDYEMSFVASLKNGVNAPRSNILAFADPLLLNQHLTNNPLPLLYEAALSSMGASFRTASAIISFMNAISTATAIYYLGSNFSSNPGFIALVFMLNGSWCLFNFFNDEDIRGDLIHGHGRTAHTPWDSLIGVCLSFNKEYSFSIPMAVFALAIAQCPVVGRAKNSYIIAVLLAILTPNCITSLSVYLACTCYELANPYFIAFAFVPFIRWLSSGIKYNPLWREYQMCDTFLPSLTIWFDSFGPSSVTFALMWFFIRDSLLIQRFISTLGSFLLLQIFRQGNDYSSNACGVISVFFPMVCVLFVEIGEKIKSLVSGKMTKGAVSGIVASIFVVYMISGFLSLHRLANTKDTAIEIPDLDIGRKIMEITRPKDTILSDTFKFNPASSIAGRQIVSGSFREAWRRGCDVFKQVELIREVRKESGGLDVMRSQDIRWLLDYKNDEILWDSKHYQNVYENEKWVIYQLHEN</sequence>
<evidence type="ECO:0000313" key="3">
    <source>
        <dbReference type="Proteomes" id="UP000001542"/>
    </source>
</evidence>
<feature type="transmembrane region" description="Helical" evidence="1">
    <location>
        <begin position="458"/>
        <end position="476"/>
    </location>
</feature>
<keyword evidence="1" id="KW-0812">Transmembrane</keyword>
<evidence type="ECO:0000313" key="2">
    <source>
        <dbReference type="EMBL" id="EAX92928.1"/>
    </source>
</evidence>
<feature type="transmembrane region" description="Helical" evidence="1">
    <location>
        <begin position="59"/>
        <end position="80"/>
    </location>
</feature>
<dbReference type="VEuPathDB" id="TrichDB:TVAG_335900"/>
<feature type="transmembrane region" description="Helical" evidence="1">
    <location>
        <begin position="29"/>
        <end position="53"/>
    </location>
</feature>
<dbReference type="EMBL" id="DS113940">
    <property type="protein sequence ID" value="EAX92928.1"/>
    <property type="molecule type" value="Genomic_DNA"/>
</dbReference>
<evidence type="ECO:0000256" key="1">
    <source>
        <dbReference type="SAM" id="Phobius"/>
    </source>
</evidence>
<keyword evidence="1" id="KW-0472">Membrane</keyword>
<feature type="transmembrane region" description="Helical" evidence="1">
    <location>
        <begin position="101"/>
        <end position="119"/>
    </location>
</feature>
<gene>
    <name evidence="2" type="ORF">TVAG_335900</name>
</gene>
<feature type="transmembrane region" description="Helical" evidence="1">
    <location>
        <begin position="419"/>
        <end position="438"/>
    </location>
</feature>
<dbReference type="Proteomes" id="UP000001542">
    <property type="component" value="Unassembled WGS sequence"/>
</dbReference>
<dbReference type="VEuPathDB" id="TrichDB:TVAGG3_0713770"/>